<dbReference type="FunFam" id="2.10.25.10:FF:000006">
    <property type="entry name" value="Versican core protein-like isoform 1"/>
    <property type="match status" value="1"/>
</dbReference>
<keyword evidence="7" id="KW-0378">Hydrolase</keyword>
<comment type="caution">
    <text evidence="11">Lacks conserved residue(s) required for the propagation of feature annotation.</text>
</comment>
<dbReference type="PANTHER" id="PTHR24278">
    <property type="entry name" value="COAGULATION FACTOR"/>
    <property type="match status" value="1"/>
</dbReference>
<dbReference type="EMBL" id="CP026243">
    <property type="protein sequence ID" value="AWO95508.1"/>
    <property type="molecule type" value="Genomic_DNA"/>
</dbReference>
<evidence type="ECO:0000256" key="3">
    <source>
        <dbReference type="ARBA" id="ARBA00022525"/>
    </source>
</evidence>
<evidence type="ECO:0000256" key="6">
    <source>
        <dbReference type="ARBA" id="ARBA00022737"/>
    </source>
</evidence>
<dbReference type="SMART" id="SM00179">
    <property type="entry name" value="EGF_CA"/>
    <property type="match status" value="2"/>
</dbReference>
<evidence type="ECO:0000313" key="17">
    <source>
        <dbReference type="EMBL" id="AWO95508.1"/>
    </source>
</evidence>
<dbReference type="SMART" id="SM00181">
    <property type="entry name" value="EGF"/>
    <property type="match status" value="2"/>
</dbReference>
<dbReference type="PROSITE" id="PS50998">
    <property type="entry name" value="GLA_2"/>
    <property type="match status" value="1"/>
</dbReference>
<keyword evidence="5" id="KW-0645">Protease</keyword>
<feature type="domain" description="Gla" evidence="16">
    <location>
        <begin position="49"/>
        <end position="95"/>
    </location>
</feature>
<comment type="subcellular location">
    <subcellularLocation>
        <location evidence="1">Secreted</location>
    </subcellularLocation>
</comment>
<dbReference type="PROSITE" id="PS00011">
    <property type="entry name" value="GLA_1"/>
    <property type="match status" value="1"/>
</dbReference>
<keyword evidence="10" id="KW-0325">Glycoprotein</keyword>
<dbReference type="PROSITE" id="PS50026">
    <property type="entry name" value="EGF_3"/>
    <property type="match status" value="1"/>
</dbReference>
<dbReference type="CDD" id="cd00054">
    <property type="entry name" value="EGF_CA"/>
    <property type="match status" value="1"/>
</dbReference>
<feature type="domain" description="Peptidase S1" evidence="15">
    <location>
        <begin position="201"/>
        <end position="465"/>
    </location>
</feature>
<dbReference type="GO" id="GO:0007596">
    <property type="term" value="P:blood coagulation"/>
    <property type="evidence" value="ECO:0007669"/>
    <property type="project" value="InterPro"/>
</dbReference>
<feature type="region of interest" description="Disordered" evidence="12">
    <location>
        <begin position="371"/>
        <end position="399"/>
    </location>
</feature>
<evidence type="ECO:0000256" key="2">
    <source>
        <dbReference type="ARBA" id="ARBA00022479"/>
    </source>
</evidence>
<dbReference type="SUPFAM" id="SSF50494">
    <property type="entry name" value="Trypsin-like serine proteases"/>
    <property type="match status" value="1"/>
</dbReference>
<dbReference type="SMART" id="SM00069">
    <property type="entry name" value="GLA"/>
    <property type="match status" value="1"/>
</dbReference>
<dbReference type="Gene3D" id="2.40.10.10">
    <property type="entry name" value="Trypsin-like serine proteases"/>
    <property type="match status" value="2"/>
</dbReference>
<dbReference type="PROSITE" id="PS01187">
    <property type="entry name" value="EGF_CA"/>
    <property type="match status" value="1"/>
</dbReference>
<evidence type="ECO:0000256" key="1">
    <source>
        <dbReference type="ARBA" id="ARBA00004613"/>
    </source>
</evidence>
<evidence type="ECO:0000256" key="11">
    <source>
        <dbReference type="PROSITE-ProRule" id="PRU00076"/>
    </source>
</evidence>
<dbReference type="InterPro" id="IPR017857">
    <property type="entry name" value="Coagulation_fac-like_Gla_dom"/>
</dbReference>
<keyword evidence="18" id="KW-1185">Reference proteome</keyword>
<dbReference type="InterPro" id="IPR043504">
    <property type="entry name" value="Peptidase_S1_PA_chymotrypsin"/>
</dbReference>
<dbReference type="AlphaFoldDB" id="A0A2U9AV60"/>
<dbReference type="Pfam" id="PF00594">
    <property type="entry name" value="Gla"/>
    <property type="match status" value="1"/>
</dbReference>
<dbReference type="InterPro" id="IPR012224">
    <property type="entry name" value="Pept_S1A_FX"/>
</dbReference>
<proteinExistence type="predicted"/>
<sequence>MAVGIMSACCRASVRPLYFLVCFLQVLIQGEVFRAAPRAHEVLIRPRRANMFLLEELLQGNLERECFEELCNFEEAREYFENSEKTISFWTIYYDGDQCDPNPCLQGGNCTDKVGGFQCLCPAPHFGTICELGLDGRLPPSAPQVNAPVACLSAGPTACQQLCTASYLRFTCSCTSGFKLQTDGHSCLPEVEFPCGRLPDTLNATTSMCRHGNCPWQVSLLNRRGAELCGGVVLGRRSILTSARCLVLESGSDLRPSSFYVLTGNRKLVPVQALYVHDRFHLDHHDNDLALLELADALPFGPALIHLCLPTKDFSENILMHSGRAGVAGRWGGRRNQNPVYATLDECRGELNVTRPLSNKMFCMRRNDGAARNQNGVQGRSGGHVNGSGALNHKSSSVRKEHVALRSEVAGRRCSSMLSGSPVATVEHGTAFLTGLLISPSTGCNGGLVFTKLSRHLTWIMPRLEEAEDRMTPQVSEYPETR</sequence>
<dbReference type="PRINTS" id="PR00001">
    <property type="entry name" value="GLABLOOD"/>
</dbReference>
<evidence type="ECO:0000259" key="14">
    <source>
        <dbReference type="PROSITE" id="PS50026"/>
    </source>
</evidence>
<evidence type="ECO:0000256" key="9">
    <source>
        <dbReference type="ARBA" id="ARBA00023157"/>
    </source>
</evidence>
<dbReference type="PROSITE" id="PS50240">
    <property type="entry name" value="TRYPSIN_DOM"/>
    <property type="match status" value="1"/>
</dbReference>
<dbReference type="GO" id="GO:0004252">
    <property type="term" value="F:serine-type endopeptidase activity"/>
    <property type="evidence" value="ECO:0007669"/>
    <property type="project" value="InterPro"/>
</dbReference>
<dbReference type="PANTHER" id="PTHR24278:SF35">
    <property type="entry name" value="PROTEIN Z, VITAMIN K-DEPENDENT PLASMA GLYCOPROTEIN B"/>
    <property type="match status" value="1"/>
</dbReference>
<feature type="disulfide bond" evidence="11">
    <location>
        <begin position="121"/>
        <end position="130"/>
    </location>
</feature>
<dbReference type="SUPFAM" id="SSF57196">
    <property type="entry name" value="EGF/Laminin"/>
    <property type="match status" value="1"/>
</dbReference>
<dbReference type="STRING" id="52904.ENSSMAP00000000061"/>
<dbReference type="InterPro" id="IPR001254">
    <property type="entry name" value="Trypsin_dom"/>
</dbReference>
<dbReference type="SMART" id="SM00020">
    <property type="entry name" value="Tryp_SPc"/>
    <property type="match status" value="1"/>
</dbReference>
<keyword evidence="3" id="KW-0964">Secreted</keyword>
<dbReference type="Pfam" id="PF00089">
    <property type="entry name" value="Trypsin"/>
    <property type="match status" value="1"/>
</dbReference>
<dbReference type="FunFam" id="4.10.740.10:FF:000001">
    <property type="entry name" value="vitamin K-dependent protein S"/>
    <property type="match status" value="1"/>
</dbReference>
<keyword evidence="8" id="KW-0106">Calcium</keyword>
<feature type="signal peptide" evidence="13">
    <location>
        <begin position="1"/>
        <end position="30"/>
    </location>
</feature>
<keyword evidence="4 11" id="KW-0245">EGF-like domain</keyword>
<dbReference type="InterPro" id="IPR000152">
    <property type="entry name" value="EGF-type_Asp/Asn_hydroxyl_site"/>
</dbReference>
<reference evidence="17 18" key="1">
    <citation type="submission" date="2017-12" db="EMBL/GenBank/DDBJ databases">
        <title>Integrating genomic resources of turbot (Scophthalmus maximus) in depth evaluation of genetic and physical mapping variation across individuals.</title>
        <authorList>
            <person name="Martinez P."/>
        </authorList>
    </citation>
    <scope>NUCLEOTIDE SEQUENCE [LARGE SCALE GENOMIC DNA]</scope>
</reference>
<evidence type="ECO:0000256" key="7">
    <source>
        <dbReference type="ARBA" id="ARBA00022801"/>
    </source>
</evidence>
<dbReference type="Gene3D" id="2.10.25.10">
    <property type="entry name" value="Laminin"/>
    <property type="match status" value="2"/>
</dbReference>
<dbReference type="InterPro" id="IPR000294">
    <property type="entry name" value="GLA_domain"/>
</dbReference>
<evidence type="ECO:0000256" key="5">
    <source>
        <dbReference type="ARBA" id="ARBA00022670"/>
    </source>
</evidence>
<gene>
    <name evidence="17" type="ORF">SMAX5B_002129</name>
</gene>
<evidence type="ECO:0000313" key="18">
    <source>
        <dbReference type="Proteomes" id="UP000246464"/>
    </source>
</evidence>
<dbReference type="InterPro" id="IPR001881">
    <property type="entry name" value="EGF-like_Ca-bd_dom"/>
</dbReference>
<evidence type="ECO:0000256" key="4">
    <source>
        <dbReference type="ARBA" id="ARBA00022536"/>
    </source>
</evidence>
<evidence type="ECO:0000259" key="16">
    <source>
        <dbReference type="PROSITE" id="PS50998"/>
    </source>
</evidence>
<dbReference type="InterPro" id="IPR035972">
    <property type="entry name" value="GLA-like_dom_SF"/>
</dbReference>
<dbReference type="PROSITE" id="PS00010">
    <property type="entry name" value="ASX_HYDROXYL"/>
    <property type="match status" value="1"/>
</dbReference>
<dbReference type="InterPro" id="IPR018097">
    <property type="entry name" value="EGF_Ca-bd_CS"/>
</dbReference>
<dbReference type="Gene3D" id="4.10.740.10">
    <property type="entry name" value="Coagulation Factor IX"/>
    <property type="match status" value="1"/>
</dbReference>
<keyword evidence="6" id="KW-0677">Repeat</keyword>
<dbReference type="InterPro" id="IPR000742">
    <property type="entry name" value="EGF"/>
</dbReference>
<evidence type="ECO:0000256" key="13">
    <source>
        <dbReference type="SAM" id="SignalP"/>
    </source>
</evidence>
<dbReference type="PROSITE" id="PS00022">
    <property type="entry name" value="EGF_1"/>
    <property type="match status" value="1"/>
</dbReference>
<accession>A0A2U9AV60</accession>
<evidence type="ECO:0000256" key="10">
    <source>
        <dbReference type="ARBA" id="ARBA00023180"/>
    </source>
</evidence>
<protein>
    <submittedName>
        <fullName evidence="17">Putative coagulation factor X-like</fullName>
    </submittedName>
</protein>
<feature type="chain" id="PRO_5015971547" evidence="13">
    <location>
        <begin position="31"/>
        <end position="482"/>
    </location>
</feature>
<dbReference type="Proteomes" id="UP000246464">
    <property type="component" value="Chromosome 1"/>
</dbReference>
<dbReference type="InterPro" id="IPR050442">
    <property type="entry name" value="Peptidase_S1_coag_factors"/>
</dbReference>
<evidence type="ECO:0000256" key="12">
    <source>
        <dbReference type="SAM" id="MobiDB-lite"/>
    </source>
</evidence>
<dbReference type="GO" id="GO:0005615">
    <property type="term" value="C:extracellular space"/>
    <property type="evidence" value="ECO:0007669"/>
    <property type="project" value="TreeGrafter"/>
</dbReference>
<keyword evidence="13" id="KW-0732">Signal</keyword>
<dbReference type="PIRSF" id="PIRSF001143">
    <property type="entry name" value="Factor_X"/>
    <property type="match status" value="1"/>
</dbReference>
<evidence type="ECO:0000259" key="15">
    <source>
        <dbReference type="PROSITE" id="PS50240"/>
    </source>
</evidence>
<keyword evidence="2" id="KW-0301">Gamma-carboxyglutamic acid</keyword>
<dbReference type="GO" id="GO:0006508">
    <property type="term" value="P:proteolysis"/>
    <property type="evidence" value="ECO:0007669"/>
    <property type="project" value="UniProtKB-KW"/>
</dbReference>
<dbReference type="SUPFAM" id="SSF57630">
    <property type="entry name" value="GLA-domain"/>
    <property type="match status" value="1"/>
</dbReference>
<feature type="domain" description="EGF-like" evidence="14">
    <location>
        <begin position="95"/>
        <end position="131"/>
    </location>
</feature>
<keyword evidence="9 11" id="KW-1015">Disulfide bond</keyword>
<dbReference type="GO" id="GO:0005509">
    <property type="term" value="F:calcium ion binding"/>
    <property type="evidence" value="ECO:0007669"/>
    <property type="project" value="InterPro"/>
</dbReference>
<organism evidence="17 18">
    <name type="scientific">Scophthalmus maximus</name>
    <name type="common">Turbot</name>
    <name type="synonym">Psetta maxima</name>
    <dbReference type="NCBI Taxonomy" id="52904"/>
    <lineage>
        <taxon>Eukaryota</taxon>
        <taxon>Metazoa</taxon>
        <taxon>Chordata</taxon>
        <taxon>Craniata</taxon>
        <taxon>Vertebrata</taxon>
        <taxon>Euteleostomi</taxon>
        <taxon>Actinopterygii</taxon>
        <taxon>Neopterygii</taxon>
        <taxon>Teleostei</taxon>
        <taxon>Neoteleostei</taxon>
        <taxon>Acanthomorphata</taxon>
        <taxon>Carangaria</taxon>
        <taxon>Pleuronectiformes</taxon>
        <taxon>Pleuronectoidei</taxon>
        <taxon>Scophthalmidae</taxon>
        <taxon>Scophthalmus</taxon>
    </lineage>
</organism>
<name>A0A2U9AV60_SCOMX</name>
<evidence type="ECO:0000256" key="8">
    <source>
        <dbReference type="ARBA" id="ARBA00022837"/>
    </source>
</evidence>
<dbReference type="InterPro" id="IPR009003">
    <property type="entry name" value="Peptidase_S1_PA"/>
</dbReference>